<dbReference type="Proteomes" id="UP000030023">
    <property type="component" value="Unassembled WGS sequence"/>
</dbReference>
<dbReference type="SUPFAM" id="SSF53822">
    <property type="entry name" value="Periplasmic binding protein-like I"/>
    <property type="match status" value="1"/>
</dbReference>
<proteinExistence type="predicted"/>
<reference evidence="5 6" key="1">
    <citation type="journal article" date="2014" name="Antonie Van Leeuwenhoek">
        <title>Oenococcus alcoholitolerans sp. nov., a lactic acid bacteria isolated from cachaca and ethanol fermentation processes.</title>
        <authorList>
            <person name="Badotti F."/>
            <person name="Moreira A.P."/>
            <person name="Tonon L.A."/>
            <person name="de Lucena B.T."/>
            <person name="Gomes Fde C."/>
            <person name="Kruger R."/>
            <person name="Thompson C.C."/>
            <person name="de Morais M.A.Jr."/>
            <person name="Rosa C.A."/>
            <person name="Thompson F.L."/>
        </authorList>
    </citation>
    <scope>NUCLEOTIDE SEQUENCE [LARGE SCALE GENOMIC DNA]</scope>
    <source>
        <strain evidence="5 6">UFRJ-M7.2.18</strain>
    </source>
</reference>
<organism evidence="5 6">
    <name type="scientific">Oenococcus alcoholitolerans</name>
    <dbReference type="NCBI Taxonomy" id="931074"/>
    <lineage>
        <taxon>Bacteria</taxon>
        <taxon>Bacillati</taxon>
        <taxon>Bacillota</taxon>
        <taxon>Bacilli</taxon>
        <taxon>Lactobacillales</taxon>
        <taxon>Lactobacillaceae</taxon>
        <taxon>Oenococcus</taxon>
    </lineage>
</organism>
<dbReference type="PROSITE" id="PS50932">
    <property type="entry name" value="HTH_LACI_2"/>
    <property type="match status" value="1"/>
</dbReference>
<evidence type="ECO:0000313" key="5">
    <source>
        <dbReference type="EMBL" id="KGO31771.1"/>
    </source>
</evidence>
<dbReference type="EMBL" id="AXCV01000215">
    <property type="protein sequence ID" value="KGO31771.1"/>
    <property type="molecule type" value="Genomic_DNA"/>
</dbReference>
<sequence length="286" mass="31421">MQAIKELDYRPNAMAKGLASSKTTMVGMIVPDLTNLYYAELAQGIDAVAKIYNYSVSLAVSDGNAKAEREAFDTLRSKQVDGVIYMGSNPSDEIMQLMVSSSVPVVFAGSVDPEGKFPSVNIDYIQAFSEAAGKLKENFEDSKIALVEDPDNSKLSQLRRQGFFKALPNGKTYQAEDEYQMGYNLGRRLLSDGIKAVIVAEDATAVGILNYVRDNHVEVPEDFQIISTSDTKLVKMTRPSISSVTQPKFDIGAVAMRLLTKLMSNQEVSDPAVILPHEFVLRETTK</sequence>
<dbReference type="Gene3D" id="3.40.50.2300">
    <property type="match status" value="2"/>
</dbReference>
<dbReference type="InterPro" id="IPR000843">
    <property type="entry name" value="HTH_LacI"/>
</dbReference>
<keyword evidence="1" id="KW-0805">Transcription regulation</keyword>
<dbReference type="PANTHER" id="PTHR30146:SF150">
    <property type="entry name" value="ARABINOSE METABOLISM TRANSCRIPTIONAL REPRESSOR"/>
    <property type="match status" value="1"/>
</dbReference>
<name>A0ABR4XQW5_9LACO</name>
<accession>A0ABR4XQW5</accession>
<dbReference type="Pfam" id="PF13377">
    <property type="entry name" value="Peripla_BP_3"/>
    <property type="match status" value="1"/>
</dbReference>
<dbReference type="PANTHER" id="PTHR30146">
    <property type="entry name" value="LACI-RELATED TRANSCRIPTIONAL REPRESSOR"/>
    <property type="match status" value="1"/>
</dbReference>
<dbReference type="InterPro" id="IPR028082">
    <property type="entry name" value="Peripla_BP_I"/>
</dbReference>
<dbReference type="SMART" id="SM00354">
    <property type="entry name" value="HTH_LACI"/>
    <property type="match status" value="1"/>
</dbReference>
<evidence type="ECO:0000259" key="4">
    <source>
        <dbReference type="PROSITE" id="PS50932"/>
    </source>
</evidence>
<comment type="caution">
    <text evidence="5">The sequence shown here is derived from an EMBL/GenBank/DDBJ whole genome shotgun (WGS) entry which is preliminary data.</text>
</comment>
<evidence type="ECO:0000313" key="6">
    <source>
        <dbReference type="Proteomes" id="UP000030023"/>
    </source>
</evidence>
<protein>
    <submittedName>
        <fullName evidence="5">LacI family transcription regulator</fullName>
    </submittedName>
</protein>
<gene>
    <name evidence="5" type="ORF">Q757_05140</name>
</gene>
<evidence type="ECO:0000256" key="1">
    <source>
        <dbReference type="ARBA" id="ARBA00023015"/>
    </source>
</evidence>
<evidence type="ECO:0000256" key="3">
    <source>
        <dbReference type="ARBA" id="ARBA00023163"/>
    </source>
</evidence>
<dbReference type="InterPro" id="IPR046335">
    <property type="entry name" value="LacI/GalR-like_sensor"/>
</dbReference>
<evidence type="ECO:0000256" key="2">
    <source>
        <dbReference type="ARBA" id="ARBA00023125"/>
    </source>
</evidence>
<keyword evidence="3" id="KW-0804">Transcription</keyword>
<keyword evidence="2" id="KW-0238">DNA-binding</keyword>
<feature type="domain" description="HTH lacI-type" evidence="4">
    <location>
        <begin position="1"/>
        <end position="20"/>
    </location>
</feature>
<keyword evidence="6" id="KW-1185">Reference proteome</keyword>